<feature type="domain" description="USP" evidence="1">
    <location>
        <begin position="1"/>
        <end position="127"/>
    </location>
</feature>
<gene>
    <name evidence="2" type="primary">USP29</name>
    <name evidence="2" type="ORF">AMEX_G17494</name>
</gene>
<name>A0A8T2LAY0_ASTMX</name>
<evidence type="ECO:0000313" key="2">
    <source>
        <dbReference type="EMBL" id="KAG9268509.1"/>
    </source>
</evidence>
<dbReference type="CDD" id="cd02257">
    <property type="entry name" value="Peptidase_C19"/>
    <property type="match status" value="1"/>
</dbReference>
<reference evidence="2 3" key="1">
    <citation type="submission" date="2021-07" db="EMBL/GenBank/DDBJ databases">
        <authorList>
            <person name="Imarazene B."/>
            <person name="Zahm M."/>
            <person name="Klopp C."/>
            <person name="Cabau C."/>
            <person name="Beille S."/>
            <person name="Jouanno E."/>
            <person name="Castinel A."/>
            <person name="Lluch J."/>
            <person name="Gil L."/>
            <person name="Kuchtly C."/>
            <person name="Lopez Roques C."/>
            <person name="Donnadieu C."/>
            <person name="Parrinello H."/>
            <person name="Journot L."/>
            <person name="Du K."/>
            <person name="Schartl M."/>
            <person name="Retaux S."/>
            <person name="Guiguen Y."/>
        </authorList>
    </citation>
    <scope>NUCLEOTIDE SEQUENCE [LARGE SCALE GENOMIC DNA]</scope>
    <source>
        <strain evidence="2">Pach_M1</strain>
        <tissue evidence="2">Testis</tissue>
    </source>
</reference>
<dbReference type="PANTHER" id="PTHR24006">
    <property type="entry name" value="UBIQUITIN CARBOXYL-TERMINAL HYDROLASE"/>
    <property type="match status" value="1"/>
</dbReference>
<keyword evidence="2" id="KW-0378">Hydrolase</keyword>
<protein>
    <submittedName>
        <fullName evidence="2">Ubiquitin carboxyl-terminal hydrolase 37-like isoform X1</fullName>
    </submittedName>
</protein>
<dbReference type="Gene3D" id="3.90.70.10">
    <property type="entry name" value="Cysteine proteinases"/>
    <property type="match status" value="1"/>
</dbReference>
<evidence type="ECO:0000313" key="3">
    <source>
        <dbReference type="Proteomes" id="UP000752171"/>
    </source>
</evidence>
<dbReference type="PROSITE" id="PS00973">
    <property type="entry name" value="USP_2"/>
    <property type="match status" value="1"/>
</dbReference>
<dbReference type="AlphaFoldDB" id="A0A8T2LAY0"/>
<dbReference type="InterPro" id="IPR018200">
    <property type="entry name" value="USP_CS"/>
</dbReference>
<dbReference type="InterPro" id="IPR001394">
    <property type="entry name" value="Peptidase_C19_UCH"/>
</dbReference>
<dbReference type="EMBL" id="JAICCE010000014">
    <property type="protein sequence ID" value="KAG9268509.1"/>
    <property type="molecule type" value="Genomic_DNA"/>
</dbReference>
<dbReference type="Proteomes" id="UP000752171">
    <property type="component" value="Unassembled WGS sequence"/>
</dbReference>
<dbReference type="InterPro" id="IPR038765">
    <property type="entry name" value="Papain-like_cys_pep_sf"/>
</dbReference>
<dbReference type="GO" id="GO:0005634">
    <property type="term" value="C:nucleus"/>
    <property type="evidence" value="ECO:0007669"/>
    <property type="project" value="TreeGrafter"/>
</dbReference>
<comment type="caution">
    <text evidence="2">The sequence shown here is derived from an EMBL/GenBank/DDBJ whole genome shotgun (WGS) entry which is preliminary data.</text>
</comment>
<evidence type="ECO:0000259" key="1">
    <source>
        <dbReference type="PROSITE" id="PS50235"/>
    </source>
</evidence>
<organism evidence="2 3">
    <name type="scientific">Astyanax mexicanus</name>
    <name type="common">Blind cave fish</name>
    <name type="synonym">Astyanax fasciatus mexicanus</name>
    <dbReference type="NCBI Taxonomy" id="7994"/>
    <lineage>
        <taxon>Eukaryota</taxon>
        <taxon>Metazoa</taxon>
        <taxon>Chordata</taxon>
        <taxon>Craniata</taxon>
        <taxon>Vertebrata</taxon>
        <taxon>Euteleostomi</taxon>
        <taxon>Actinopterygii</taxon>
        <taxon>Neopterygii</taxon>
        <taxon>Teleostei</taxon>
        <taxon>Ostariophysi</taxon>
        <taxon>Characiformes</taxon>
        <taxon>Characoidei</taxon>
        <taxon>Acestrorhamphidae</taxon>
        <taxon>Acestrorhamphinae</taxon>
        <taxon>Astyanax</taxon>
    </lineage>
</organism>
<dbReference type="GO" id="GO:0005829">
    <property type="term" value="C:cytosol"/>
    <property type="evidence" value="ECO:0007669"/>
    <property type="project" value="TreeGrafter"/>
</dbReference>
<proteinExistence type="predicted"/>
<dbReference type="InterPro" id="IPR050164">
    <property type="entry name" value="Peptidase_C19"/>
</dbReference>
<dbReference type="GO" id="GO:0004843">
    <property type="term" value="F:cysteine-type deubiquitinase activity"/>
    <property type="evidence" value="ECO:0007669"/>
    <property type="project" value="InterPro"/>
</dbReference>
<dbReference type="GO" id="GO:0016579">
    <property type="term" value="P:protein deubiquitination"/>
    <property type="evidence" value="ECO:0007669"/>
    <property type="project" value="InterPro"/>
</dbReference>
<dbReference type="PROSITE" id="PS50235">
    <property type="entry name" value="USP_3"/>
    <property type="match status" value="1"/>
</dbReference>
<dbReference type="SUPFAM" id="SSF54001">
    <property type="entry name" value="Cysteine proteinases"/>
    <property type="match status" value="1"/>
</dbReference>
<sequence length="128" mass="14773">MLWFQRKFGYLLNCLLRCGNQKARVEDFNHLALALAHQGSVRDCLKLFFSVDVPHAAQGQSVSRYSLVSVLNHIGSSIHYGHYLRDCSSRADSCWLCFNDDSVSMMTEKQVLERRRSSAYVLFYERDS</sequence>
<dbReference type="Pfam" id="PF00443">
    <property type="entry name" value="UCH"/>
    <property type="match status" value="1"/>
</dbReference>
<accession>A0A8T2LAY0</accession>
<dbReference type="InterPro" id="IPR028889">
    <property type="entry name" value="USP"/>
</dbReference>